<reference evidence="1 2" key="1">
    <citation type="journal article" date="2020" name="Biotechnol. Biofuels">
        <title>New insights from the biogas microbiome by comprehensive genome-resolved metagenomics of nearly 1600 species originating from multiple anaerobic digesters.</title>
        <authorList>
            <person name="Campanaro S."/>
            <person name="Treu L."/>
            <person name="Rodriguez-R L.M."/>
            <person name="Kovalovszki A."/>
            <person name="Ziels R.M."/>
            <person name="Maus I."/>
            <person name="Zhu X."/>
            <person name="Kougias P.G."/>
            <person name="Basile A."/>
            <person name="Luo G."/>
            <person name="Schluter A."/>
            <person name="Konstantinidis K.T."/>
            <person name="Angelidaki I."/>
        </authorList>
    </citation>
    <scope>NUCLEOTIDE SEQUENCE [LARGE SCALE GENOMIC DNA]</scope>
    <source>
        <strain evidence="1">AS27yjCOA_202</strain>
    </source>
</reference>
<gene>
    <name evidence="1" type="ORF">GYA37_04110</name>
</gene>
<accession>A0A7X9E7M1</accession>
<proteinExistence type="predicted"/>
<dbReference type="Proteomes" id="UP000590542">
    <property type="component" value="Unassembled WGS sequence"/>
</dbReference>
<protein>
    <submittedName>
        <fullName evidence="1">Uncharacterized protein</fullName>
    </submittedName>
</protein>
<evidence type="ECO:0000313" key="2">
    <source>
        <dbReference type="Proteomes" id="UP000590542"/>
    </source>
</evidence>
<dbReference type="AlphaFoldDB" id="A0A7X9E7M1"/>
<comment type="caution">
    <text evidence="1">The sequence shown here is derived from an EMBL/GenBank/DDBJ whole genome shotgun (WGS) entry which is preliminary data.</text>
</comment>
<dbReference type="EMBL" id="JAAZNV010000014">
    <property type="protein sequence ID" value="NMB91990.1"/>
    <property type="molecule type" value="Genomic_DNA"/>
</dbReference>
<evidence type="ECO:0000313" key="1">
    <source>
        <dbReference type="EMBL" id="NMB91990.1"/>
    </source>
</evidence>
<name>A0A7X9E7M1_UNCKA</name>
<organism evidence="1 2">
    <name type="scientific">candidate division WWE3 bacterium</name>
    <dbReference type="NCBI Taxonomy" id="2053526"/>
    <lineage>
        <taxon>Bacteria</taxon>
        <taxon>Katanobacteria</taxon>
    </lineage>
</organism>
<sequence length="251" mass="29740">MVDSVLLQKQCRELLDAYKEGLLGYSVMPEDTNPGFKDNEKEKSLAYFTFPMSLNYQRDSYKLWKAAKYTYLDNLTSDVFSVEKVTKMSNEELQKKLLKYKVALQPNKHIQTWKTLSLTIGNKWETLTKMFESVDFDFLKLKKLIQKDLKRDFPYLSGPKIFNYWSFIMIEYGKVPLRNTEYIDIAPDTHITKCSVILNVITQKEAEVLTKEEISKRWRDVLDNSGILPIQMHPPLWFWSRNNFQYKLRSL</sequence>